<evidence type="ECO:0000256" key="1">
    <source>
        <dbReference type="ARBA" id="ARBA00022729"/>
    </source>
</evidence>
<evidence type="ECO:0000256" key="3">
    <source>
        <dbReference type="SAM" id="Phobius"/>
    </source>
</evidence>
<evidence type="ECO:0000256" key="2">
    <source>
        <dbReference type="SAM" id="MobiDB-lite"/>
    </source>
</evidence>
<comment type="caution">
    <text evidence="6">The sequence shown here is derived from an EMBL/GenBank/DDBJ whole genome shotgun (WGS) entry which is preliminary data.</text>
</comment>
<organism evidence="6 7">
    <name type="scientific">Duganella phyllosphaerae</name>
    <dbReference type="NCBI Taxonomy" id="762836"/>
    <lineage>
        <taxon>Bacteria</taxon>
        <taxon>Pseudomonadati</taxon>
        <taxon>Pseudomonadota</taxon>
        <taxon>Betaproteobacteria</taxon>
        <taxon>Burkholderiales</taxon>
        <taxon>Oxalobacteraceae</taxon>
        <taxon>Telluria group</taxon>
        <taxon>Duganella</taxon>
    </lineage>
</organism>
<gene>
    <name evidence="6" type="primary">blaR1_3</name>
    <name evidence="6" type="ORF">DUPY_49470</name>
</gene>
<dbReference type="SUPFAM" id="SSF51261">
    <property type="entry name" value="Duplicated hybrid motif"/>
    <property type="match status" value="1"/>
</dbReference>
<protein>
    <submittedName>
        <fullName evidence="6">Regulatory protein BlaR1</fullName>
    </submittedName>
</protein>
<evidence type="ECO:0000313" key="7">
    <source>
        <dbReference type="Proteomes" id="UP000175989"/>
    </source>
</evidence>
<accession>A0A1E7W8X1</accession>
<dbReference type="GO" id="GO:0004222">
    <property type="term" value="F:metalloendopeptidase activity"/>
    <property type="evidence" value="ECO:0007669"/>
    <property type="project" value="TreeGrafter"/>
</dbReference>
<sequence>MTAATMAMPTLLLWQWLLACLGCVLAGLLVHGLLHLAARAWPALRGQRPVWLAAQAVVAGVALLPLLLPLLPALDRVTVAPTLTIAVPSPLPLALPSPSPSLSAAGRAEAMPAAPFATAGAAVVAGAEAGINVDRIPAIATTGAAGPAATATGGVDVTAPATTNVDTISASGTAASLLAWAPLLWAVIYLAGLAYAVLRLARAWLLWRGLLAGAQRLSRPALGAHGGFDAHQLYDIARHRVTVLETAAAVSPMLLGAWRPVLLLPRHLRDFPVPEQQLIIAHELQHRRARDPLWLGLSALVQTLLWFNPAPRWFGARLAWAVELACDRRVLAGRPAQQRKQYACALLAQWRVQLMAPPASALAFGAADAASAGERIEQLRQARPPALPVAGALTVATVLIGVLAASAVLQPALATATVPVAATAAPATPSPTSATPPTLSNTSNPSNPSNPASQRTEAPAIPIAWQYPLDKMRVSGFFGVMRKVSPRPSVGLDLPAPVGTPVRAAAAGIVLAAGKLDENNGRYGTTVVITSADSSSATGSTEALYAHLDTTAVQPGSHVVVGQVIGTVGLTGFTTGPHLHFQLRQNGVAIDPATMLTGLDRGLDRYATRHALSVRRQQLGY</sequence>
<dbReference type="RefSeq" id="WP_229255494.1">
    <property type="nucleotide sequence ID" value="NZ_LROM01000147.1"/>
</dbReference>
<dbReference type="CDD" id="cd12797">
    <property type="entry name" value="M23_peptidase"/>
    <property type="match status" value="1"/>
</dbReference>
<dbReference type="Gene3D" id="2.70.70.10">
    <property type="entry name" value="Glucose Permease (Domain IIA)"/>
    <property type="match status" value="1"/>
</dbReference>
<keyword evidence="3" id="KW-0812">Transmembrane</keyword>
<dbReference type="Pfam" id="PF01551">
    <property type="entry name" value="Peptidase_M23"/>
    <property type="match status" value="1"/>
</dbReference>
<dbReference type="InterPro" id="IPR008756">
    <property type="entry name" value="Peptidase_M56"/>
</dbReference>
<feature type="region of interest" description="Disordered" evidence="2">
    <location>
        <begin position="425"/>
        <end position="455"/>
    </location>
</feature>
<name>A0A1E7W8X1_9BURK</name>
<proteinExistence type="predicted"/>
<dbReference type="InterPro" id="IPR016047">
    <property type="entry name" value="M23ase_b-sheet_dom"/>
</dbReference>
<dbReference type="AlphaFoldDB" id="A0A1E7W8X1"/>
<reference evidence="7" key="1">
    <citation type="journal article" date="2016" name="Front. Microbiol.">
        <title>Molecular Keys to the Janthinobacterium and Duganella spp. Interaction with the Plant Pathogen Fusarium graminearum.</title>
        <authorList>
            <person name="Haack F.S."/>
            <person name="Poehlein A."/>
            <person name="Kroger C."/>
            <person name="Voigt C.A."/>
            <person name="Piepenbring M."/>
            <person name="Bode H.B."/>
            <person name="Daniel R."/>
            <person name="Schafer W."/>
            <person name="Streit W.R."/>
        </authorList>
    </citation>
    <scope>NUCLEOTIDE SEQUENCE [LARGE SCALE GENOMIC DNA]</scope>
    <source>
        <strain evidence="7">T54</strain>
    </source>
</reference>
<dbReference type="Pfam" id="PF05569">
    <property type="entry name" value="Peptidase_M56"/>
    <property type="match status" value="1"/>
</dbReference>
<feature type="transmembrane region" description="Helical" evidence="3">
    <location>
        <begin position="50"/>
        <end position="70"/>
    </location>
</feature>
<dbReference type="EMBL" id="LROM01000147">
    <property type="protein sequence ID" value="OEZ92686.1"/>
    <property type="molecule type" value="Genomic_DNA"/>
</dbReference>
<dbReference type="CDD" id="cd07341">
    <property type="entry name" value="M56_BlaR1_MecR1_like"/>
    <property type="match status" value="1"/>
</dbReference>
<feature type="domain" description="M23ase beta-sheet core" evidence="4">
    <location>
        <begin position="489"/>
        <end position="592"/>
    </location>
</feature>
<dbReference type="Proteomes" id="UP000175989">
    <property type="component" value="Unassembled WGS sequence"/>
</dbReference>
<evidence type="ECO:0000259" key="5">
    <source>
        <dbReference type="Pfam" id="PF05569"/>
    </source>
</evidence>
<evidence type="ECO:0000313" key="6">
    <source>
        <dbReference type="EMBL" id="OEZ92686.1"/>
    </source>
</evidence>
<feature type="transmembrane region" description="Helical" evidence="3">
    <location>
        <begin position="177"/>
        <end position="198"/>
    </location>
</feature>
<feature type="compositionally biased region" description="Low complexity" evidence="2">
    <location>
        <begin position="425"/>
        <end position="453"/>
    </location>
</feature>
<dbReference type="InterPro" id="IPR050570">
    <property type="entry name" value="Cell_wall_metabolism_enzyme"/>
</dbReference>
<dbReference type="PANTHER" id="PTHR21666:SF289">
    <property type="entry name" value="L-ALA--D-GLU ENDOPEPTIDASE"/>
    <property type="match status" value="1"/>
</dbReference>
<keyword evidence="3" id="KW-1133">Transmembrane helix</keyword>
<dbReference type="InterPro" id="IPR011055">
    <property type="entry name" value="Dup_hybrid_motif"/>
</dbReference>
<keyword evidence="7" id="KW-1185">Reference proteome</keyword>
<dbReference type="PANTHER" id="PTHR21666">
    <property type="entry name" value="PEPTIDASE-RELATED"/>
    <property type="match status" value="1"/>
</dbReference>
<keyword evidence="3" id="KW-0472">Membrane</keyword>
<feature type="domain" description="Peptidase M56" evidence="5">
    <location>
        <begin position="174"/>
        <end position="349"/>
    </location>
</feature>
<evidence type="ECO:0000259" key="4">
    <source>
        <dbReference type="Pfam" id="PF01551"/>
    </source>
</evidence>
<dbReference type="PATRIC" id="fig|762836.4.peg.5086"/>
<keyword evidence="1" id="KW-0732">Signal</keyword>